<accession>A0AAV3T4R3</accession>
<dbReference type="AlphaFoldDB" id="A0AAV3T4R3"/>
<reference evidence="1 2" key="1">
    <citation type="journal article" date="2019" name="Int. J. Syst. Evol. Microbiol.">
        <title>The Global Catalogue of Microorganisms (GCM) 10K type strain sequencing project: providing services to taxonomists for standard genome sequencing and annotation.</title>
        <authorList>
            <consortium name="The Broad Institute Genomics Platform"/>
            <consortium name="The Broad Institute Genome Sequencing Center for Infectious Disease"/>
            <person name="Wu L."/>
            <person name="Ma J."/>
        </authorList>
    </citation>
    <scope>NUCLEOTIDE SEQUENCE [LARGE SCALE GENOMIC DNA]</scope>
    <source>
        <strain evidence="1 2">JCM 16327</strain>
    </source>
</reference>
<dbReference type="RefSeq" id="WP_227262241.1">
    <property type="nucleotide sequence ID" value="NZ_BAAADU010000002.1"/>
</dbReference>
<gene>
    <name evidence="1" type="ORF">GCM10009019_24500</name>
</gene>
<name>A0AAV3T4R3_9EURY</name>
<evidence type="ECO:0000313" key="2">
    <source>
        <dbReference type="Proteomes" id="UP001500194"/>
    </source>
</evidence>
<sequence length="348" mass="36145">MSELPVSRRTALKGAGGAAIATLGAATVVNTTTAASDDGWTKVSSPTEKTLYGVSDTVAGPVAVGKTGNILHRKADGWEVVYNAGPATRSNSLRTAAVTDDGKRVWFAGSSGAMGTYDVETGMKTDYSAPHGMTSTWEAITVTGARDQETVYVANGSGEVLKGTTDSEGCLVWTNDSDELRLQKPGSGSTIPAIDARENGTDTVHAIDTSGNAFETADAGTTWTDVGIPDAQVAFYDTISYKQDGTEYVYVTGGTGKVYRLDCSCMRWTPIDLGSKALRGIDQVASGEKLIVGSNGVAYEAKAGGTWESADTGVTATLYEASLKDHYDSPSGTNVDVVVGSGGTILER</sequence>
<protein>
    <submittedName>
        <fullName evidence="1">Uncharacterized protein</fullName>
    </submittedName>
</protein>
<dbReference type="Proteomes" id="UP001500194">
    <property type="component" value="Unassembled WGS sequence"/>
</dbReference>
<evidence type="ECO:0000313" key="1">
    <source>
        <dbReference type="EMBL" id="GAA0659120.1"/>
    </source>
</evidence>
<comment type="caution">
    <text evidence="1">The sequence shown here is derived from an EMBL/GenBank/DDBJ whole genome shotgun (WGS) entry which is preliminary data.</text>
</comment>
<dbReference type="SUPFAM" id="SSF110296">
    <property type="entry name" value="Oligoxyloglucan reducing end-specific cellobiohydrolase"/>
    <property type="match status" value="1"/>
</dbReference>
<proteinExistence type="predicted"/>
<dbReference type="GeneID" id="68572864"/>
<organism evidence="1 2">
    <name type="scientific">Salarchaeum japonicum</name>
    <dbReference type="NCBI Taxonomy" id="555573"/>
    <lineage>
        <taxon>Archaea</taxon>
        <taxon>Methanobacteriati</taxon>
        <taxon>Methanobacteriota</taxon>
        <taxon>Stenosarchaea group</taxon>
        <taxon>Halobacteria</taxon>
        <taxon>Halobacteriales</taxon>
        <taxon>Halobacteriaceae</taxon>
    </lineage>
</organism>
<keyword evidence="2" id="KW-1185">Reference proteome</keyword>
<dbReference type="InterPro" id="IPR006311">
    <property type="entry name" value="TAT_signal"/>
</dbReference>
<dbReference type="EMBL" id="BAAADU010000002">
    <property type="protein sequence ID" value="GAA0659120.1"/>
    <property type="molecule type" value="Genomic_DNA"/>
</dbReference>
<dbReference type="PROSITE" id="PS51318">
    <property type="entry name" value="TAT"/>
    <property type="match status" value="1"/>
</dbReference>